<dbReference type="SUPFAM" id="SSF51064">
    <property type="entry name" value="Head domain of nucleotide exchange factor GrpE"/>
    <property type="match status" value="1"/>
</dbReference>
<comment type="function">
    <text evidence="3">Participates actively in the response to hyperosmotic and heat shock by preventing the aggregation of stress-denatured proteins, in association with DnaK and GrpE. It is the nucleotide exchange factor for DnaK and may function as a thermosensor. Unfolded proteins bind initially to DnaJ; upon interaction with the DnaJ-bound protein, DnaK hydrolyzes its bound ATP, resulting in the formation of a stable complex. GrpE releases ADP from DnaK; ATP binding to DnaK triggers the release of the substrate protein, thus completing the reaction cycle. Several rounds of ATP-dependent interactions between DnaJ, DnaK and GrpE are required for fully efficient folding.</text>
</comment>
<dbReference type="Gene3D" id="2.30.22.10">
    <property type="entry name" value="Head domain of nucleotide exchange factor GrpE"/>
    <property type="match status" value="1"/>
</dbReference>
<comment type="similarity">
    <text evidence="1 3 4">Belongs to the GrpE family.</text>
</comment>
<evidence type="ECO:0000256" key="4">
    <source>
        <dbReference type="RuleBase" id="RU004478"/>
    </source>
</evidence>
<dbReference type="GO" id="GO:0005737">
    <property type="term" value="C:cytoplasm"/>
    <property type="evidence" value="ECO:0007669"/>
    <property type="project" value="UniProtKB-SubCell"/>
</dbReference>
<evidence type="ECO:0000313" key="6">
    <source>
        <dbReference type="EMBL" id="OGK17227.1"/>
    </source>
</evidence>
<dbReference type="Proteomes" id="UP000177208">
    <property type="component" value="Unassembled WGS sequence"/>
</dbReference>
<dbReference type="PANTHER" id="PTHR21237">
    <property type="entry name" value="GRPE PROTEIN"/>
    <property type="match status" value="1"/>
</dbReference>
<dbReference type="GO" id="GO:0051087">
    <property type="term" value="F:protein-folding chaperone binding"/>
    <property type="evidence" value="ECO:0007669"/>
    <property type="project" value="InterPro"/>
</dbReference>
<dbReference type="InterPro" id="IPR000740">
    <property type="entry name" value="GrpE"/>
</dbReference>
<dbReference type="HAMAP" id="MF_01151">
    <property type="entry name" value="GrpE"/>
    <property type="match status" value="1"/>
</dbReference>
<dbReference type="CDD" id="cd00446">
    <property type="entry name" value="GrpE"/>
    <property type="match status" value="1"/>
</dbReference>
<reference evidence="6 7" key="1">
    <citation type="journal article" date="2016" name="Nat. Commun.">
        <title>Thousands of microbial genomes shed light on interconnected biogeochemical processes in an aquifer system.</title>
        <authorList>
            <person name="Anantharaman K."/>
            <person name="Brown C.T."/>
            <person name="Hug L.A."/>
            <person name="Sharon I."/>
            <person name="Castelle C.J."/>
            <person name="Probst A.J."/>
            <person name="Thomas B.C."/>
            <person name="Singh A."/>
            <person name="Wilkins M.J."/>
            <person name="Karaoz U."/>
            <person name="Brodie E.L."/>
            <person name="Williams K.H."/>
            <person name="Hubbard S.S."/>
            <person name="Banfield J.F."/>
        </authorList>
    </citation>
    <scope>NUCLEOTIDE SEQUENCE [LARGE SCALE GENOMIC DNA]</scope>
</reference>
<keyword evidence="3" id="KW-0963">Cytoplasm</keyword>
<comment type="caution">
    <text evidence="6">The sequence shown here is derived from an EMBL/GenBank/DDBJ whole genome shotgun (WGS) entry which is preliminary data.</text>
</comment>
<evidence type="ECO:0000256" key="2">
    <source>
        <dbReference type="ARBA" id="ARBA00023186"/>
    </source>
</evidence>
<dbReference type="SUPFAM" id="SSF58014">
    <property type="entry name" value="Coiled-coil domain of nucleotide exchange factor GrpE"/>
    <property type="match status" value="1"/>
</dbReference>
<dbReference type="GO" id="GO:0051082">
    <property type="term" value="F:unfolded protein binding"/>
    <property type="evidence" value="ECO:0007669"/>
    <property type="project" value="TreeGrafter"/>
</dbReference>
<keyword evidence="3" id="KW-0346">Stress response</keyword>
<dbReference type="GO" id="GO:0000774">
    <property type="term" value="F:adenyl-nucleotide exchange factor activity"/>
    <property type="evidence" value="ECO:0007669"/>
    <property type="project" value="InterPro"/>
</dbReference>
<dbReference type="EMBL" id="MFZG01000010">
    <property type="protein sequence ID" value="OGK17227.1"/>
    <property type="molecule type" value="Genomic_DNA"/>
</dbReference>
<protein>
    <recommendedName>
        <fullName evidence="3">Protein GrpE</fullName>
    </recommendedName>
    <alternativeName>
        <fullName evidence="3">HSP-70 cofactor</fullName>
    </alternativeName>
</protein>
<name>A0A1F7GEB0_9BACT</name>
<dbReference type="InterPro" id="IPR009012">
    <property type="entry name" value="GrpE_head"/>
</dbReference>
<dbReference type="PANTHER" id="PTHR21237:SF23">
    <property type="entry name" value="GRPE PROTEIN HOMOLOG, MITOCHONDRIAL"/>
    <property type="match status" value="1"/>
</dbReference>
<feature type="coiled-coil region" evidence="5">
    <location>
        <begin position="11"/>
        <end position="38"/>
    </location>
</feature>
<dbReference type="Gene3D" id="3.90.20.20">
    <property type="match status" value="1"/>
</dbReference>
<evidence type="ECO:0000313" key="7">
    <source>
        <dbReference type="Proteomes" id="UP000177208"/>
    </source>
</evidence>
<evidence type="ECO:0000256" key="3">
    <source>
        <dbReference type="HAMAP-Rule" id="MF_01151"/>
    </source>
</evidence>
<accession>A0A1F7GEB0</accession>
<evidence type="ECO:0000256" key="1">
    <source>
        <dbReference type="ARBA" id="ARBA00009054"/>
    </source>
</evidence>
<dbReference type="GO" id="GO:0006457">
    <property type="term" value="P:protein folding"/>
    <property type="evidence" value="ECO:0007669"/>
    <property type="project" value="InterPro"/>
</dbReference>
<dbReference type="GO" id="GO:0042803">
    <property type="term" value="F:protein homodimerization activity"/>
    <property type="evidence" value="ECO:0007669"/>
    <property type="project" value="InterPro"/>
</dbReference>
<comment type="subunit">
    <text evidence="3">Homodimer.</text>
</comment>
<dbReference type="InterPro" id="IPR013805">
    <property type="entry name" value="GrpE_CC"/>
</dbReference>
<evidence type="ECO:0000256" key="5">
    <source>
        <dbReference type="SAM" id="Coils"/>
    </source>
</evidence>
<organism evidence="6 7">
    <name type="scientific">Candidatus Roizmanbacteria bacterium RIFCSPHIGHO2_01_FULL_39_12c</name>
    <dbReference type="NCBI Taxonomy" id="1802031"/>
    <lineage>
        <taxon>Bacteria</taxon>
        <taxon>Candidatus Roizmaniibacteriota</taxon>
    </lineage>
</organism>
<dbReference type="Pfam" id="PF01025">
    <property type="entry name" value="GrpE"/>
    <property type="match status" value="1"/>
</dbReference>
<gene>
    <name evidence="3" type="primary">grpE</name>
    <name evidence="6" type="ORF">A2774_02400</name>
</gene>
<dbReference type="PRINTS" id="PR00773">
    <property type="entry name" value="GRPEPROTEIN"/>
</dbReference>
<proteinExistence type="inferred from homology"/>
<comment type="subcellular location">
    <subcellularLocation>
        <location evidence="3">Cytoplasm</location>
    </subcellularLocation>
</comment>
<dbReference type="AlphaFoldDB" id="A0A1F7GEB0"/>
<keyword evidence="5" id="KW-0175">Coiled coil</keyword>
<keyword evidence="2 3" id="KW-0143">Chaperone</keyword>
<sequence length="175" mass="20380">MKLKYKDKNSSDKKDTELSRLKLELKKQEKTAQDFKNKFLRALADYQNYEKRVIQEKDALKQNANRGLLERILPILDDLEKAEIFIKDPGLKLIFDKLKQVLKDEEVEEILLAGKEFDPHFAEAIEVVEGKEDNKIVEVLRKCYKFKGKILRVAQVRVSKKTEEPISKSATNSNN</sequence>